<proteinExistence type="predicted"/>
<dbReference type="OrthoDB" id="40823at2759"/>
<keyword evidence="5" id="KW-1185">Reference proteome</keyword>
<evidence type="ECO:0000256" key="1">
    <source>
        <dbReference type="SAM" id="MobiDB-lite"/>
    </source>
</evidence>
<keyword evidence="2" id="KW-0472">Membrane</keyword>
<evidence type="ECO:0000313" key="4">
    <source>
        <dbReference type="EMBL" id="KAG0146796.1"/>
    </source>
</evidence>
<gene>
    <name evidence="4" type="ORF">CROQUDRAFT_43843</name>
</gene>
<feature type="transmembrane region" description="Helical" evidence="2">
    <location>
        <begin position="403"/>
        <end position="424"/>
    </location>
</feature>
<dbReference type="PANTHER" id="PTHR33979:SF2">
    <property type="entry name" value="PEPTIDASE M50B-LIKE-DOMAIN-CONTAINING PROTEIN"/>
    <property type="match status" value="1"/>
</dbReference>
<evidence type="ECO:0008006" key="6">
    <source>
        <dbReference type="Google" id="ProtNLM"/>
    </source>
</evidence>
<evidence type="ECO:0000256" key="3">
    <source>
        <dbReference type="SAM" id="SignalP"/>
    </source>
</evidence>
<keyword evidence="3" id="KW-0732">Signal</keyword>
<keyword evidence="2" id="KW-1133">Transmembrane helix</keyword>
<feature type="transmembrane region" description="Helical" evidence="2">
    <location>
        <begin position="285"/>
        <end position="304"/>
    </location>
</feature>
<dbReference type="PANTHER" id="PTHR33979">
    <property type="entry name" value="OS02G0221600 PROTEIN"/>
    <property type="match status" value="1"/>
</dbReference>
<name>A0A9P6TBY8_9BASI</name>
<feature type="compositionally biased region" description="Pro residues" evidence="1">
    <location>
        <begin position="74"/>
        <end position="84"/>
    </location>
</feature>
<evidence type="ECO:0000313" key="5">
    <source>
        <dbReference type="Proteomes" id="UP000886653"/>
    </source>
</evidence>
<dbReference type="EMBL" id="MU167256">
    <property type="protein sequence ID" value="KAG0146796.1"/>
    <property type="molecule type" value="Genomic_DNA"/>
</dbReference>
<evidence type="ECO:0000256" key="2">
    <source>
        <dbReference type="SAM" id="Phobius"/>
    </source>
</evidence>
<keyword evidence="2" id="KW-0812">Transmembrane</keyword>
<dbReference type="Pfam" id="PF13398">
    <property type="entry name" value="Peptidase_M50B"/>
    <property type="match status" value="1"/>
</dbReference>
<feature type="chain" id="PRO_5040156787" description="Peptidase M50B-like-domain-containing protein" evidence="3">
    <location>
        <begin position="35"/>
        <end position="518"/>
    </location>
</feature>
<reference evidence="4" key="1">
    <citation type="submission" date="2013-11" db="EMBL/GenBank/DDBJ databases">
        <title>Genome sequence of the fusiform rust pathogen reveals effectors for host alternation and coevolution with pine.</title>
        <authorList>
            <consortium name="DOE Joint Genome Institute"/>
            <person name="Smith K."/>
            <person name="Pendleton A."/>
            <person name="Kubisiak T."/>
            <person name="Anderson C."/>
            <person name="Salamov A."/>
            <person name="Aerts A."/>
            <person name="Riley R."/>
            <person name="Clum A."/>
            <person name="Lindquist E."/>
            <person name="Ence D."/>
            <person name="Campbell M."/>
            <person name="Kronenberg Z."/>
            <person name="Feau N."/>
            <person name="Dhillon B."/>
            <person name="Hamelin R."/>
            <person name="Burleigh J."/>
            <person name="Smith J."/>
            <person name="Yandell M."/>
            <person name="Nelson C."/>
            <person name="Grigoriev I."/>
            <person name="Davis J."/>
        </authorList>
    </citation>
    <scope>NUCLEOTIDE SEQUENCE</scope>
    <source>
        <strain evidence="4">G11</strain>
    </source>
</reference>
<comment type="caution">
    <text evidence="4">The sequence shown here is derived from an EMBL/GenBank/DDBJ whole genome shotgun (WGS) entry which is preliminary data.</text>
</comment>
<sequence length="518" mass="55766">MTNRTDEKRPTRRRRRKSLILVLILVLILTLISASPTIDHSINHSIDSNPQQDPNQFNNSPSISWPKPILNSTPNPPLPPPPAPVSRTVHQFARPLPTTPPSPYAPYHHPASLPQPRELDLAFPKPTQPALVHQPGPSHALGKRWAGYATVTVFVNTVTVTAGPNPAVQVVTVTLGNDVSGPQGGGTVTVTVAGATQTVGGGAGGVVVVGPQATSTLFVTPTPAAGPVTIHTASTLTIAAGASMPTAATSADAGLPADRPCYPGEENLRYPGVLAPTNPTQTSTLFAIGVYFVFILVSWNLFIVRQIIYPIKLLVVAWHEFGHVVACACSGARLDSVTIDPNEGGATRMEAQVYPAAGLPAGYLSSFIFGGVMMFCGFDTLASKFVISIFIPSIATKQTKRGMYIGGDVNQILRLGLLIGFWFIDHAGILRYYVLFVGVMSSWYVLFDVMDDFVFRKMNPCCPVMFEERFPMVKAGIWALAWTLLAAINFVAWILLSLAVWRATPRGMFCQSQQFLPT</sequence>
<accession>A0A9P6TBY8</accession>
<dbReference type="InterPro" id="IPR049500">
    <property type="entry name" value="Peptidase_M50B-like"/>
</dbReference>
<organism evidence="4 5">
    <name type="scientific">Cronartium quercuum f. sp. fusiforme G11</name>
    <dbReference type="NCBI Taxonomy" id="708437"/>
    <lineage>
        <taxon>Eukaryota</taxon>
        <taxon>Fungi</taxon>
        <taxon>Dikarya</taxon>
        <taxon>Basidiomycota</taxon>
        <taxon>Pucciniomycotina</taxon>
        <taxon>Pucciniomycetes</taxon>
        <taxon>Pucciniales</taxon>
        <taxon>Coleosporiaceae</taxon>
        <taxon>Cronartium</taxon>
    </lineage>
</organism>
<feature type="transmembrane region" description="Helical" evidence="2">
    <location>
        <begin position="475"/>
        <end position="501"/>
    </location>
</feature>
<dbReference type="Proteomes" id="UP000886653">
    <property type="component" value="Unassembled WGS sequence"/>
</dbReference>
<feature type="signal peptide" evidence="3">
    <location>
        <begin position="1"/>
        <end position="34"/>
    </location>
</feature>
<protein>
    <recommendedName>
        <fullName evidence="6">Peptidase M50B-like-domain-containing protein</fullName>
    </recommendedName>
</protein>
<feature type="compositionally biased region" description="Polar residues" evidence="1">
    <location>
        <begin position="43"/>
        <end position="63"/>
    </location>
</feature>
<feature type="transmembrane region" description="Helical" evidence="2">
    <location>
        <begin position="430"/>
        <end position="447"/>
    </location>
</feature>
<dbReference type="AlphaFoldDB" id="A0A9P6TBY8"/>
<feature type="region of interest" description="Disordered" evidence="1">
    <location>
        <begin position="43"/>
        <end position="122"/>
    </location>
</feature>